<evidence type="ECO:0000313" key="8">
    <source>
        <dbReference type="EMBL" id="MBF2735390.1"/>
    </source>
</evidence>
<dbReference type="EMBL" id="JADHEI010000033">
    <property type="protein sequence ID" value="MBF2735390.1"/>
    <property type="molecule type" value="Genomic_DNA"/>
</dbReference>
<dbReference type="Gene3D" id="3.40.50.150">
    <property type="entry name" value="Vaccinia Virus protein VP39"/>
    <property type="match status" value="1"/>
</dbReference>
<feature type="domain" description="DNA methylase N-4/N-6" evidence="7">
    <location>
        <begin position="144"/>
        <end position="236"/>
    </location>
</feature>
<accession>A0A930UCH2</accession>
<reference evidence="8" key="1">
    <citation type="submission" date="2020-10" db="EMBL/GenBank/DDBJ databases">
        <title>An improved Amphimedon queenslandica hologenome assembly reveals how three proteobacterial symbionts can extend the metabolic phenotypic of their marine sponge host.</title>
        <authorList>
            <person name="Degnan B."/>
            <person name="Degnan S."/>
            <person name="Xiang X."/>
        </authorList>
    </citation>
    <scope>NUCLEOTIDE SEQUENCE</scope>
    <source>
        <strain evidence="8">AqS2</strain>
    </source>
</reference>
<dbReference type="SUPFAM" id="SSF53335">
    <property type="entry name" value="S-adenosyl-L-methionine-dependent methyltransferases"/>
    <property type="match status" value="1"/>
</dbReference>
<dbReference type="GO" id="GO:0032259">
    <property type="term" value="P:methylation"/>
    <property type="evidence" value="ECO:0007669"/>
    <property type="project" value="UniProtKB-KW"/>
</dbReference>
<dbReference type="InterPro" id="IPR002295">
    <property type="entry name" value="N4/N6-MTase_EcoPI_Mod-like"/>
</dbReference>
<dbReference type="PRINTS" id="PR00506">
    <property type="entry name" value="D21N6MTFRASE"/>
</dbReference>
<gene>
    <name evidence="8" type="ORF">ISN26_04845</name>
</gene>
<proteinExistence type="inferred from homology"/>
<dbReference type="InterPro" id="IPR002941">
    <property type="entry name" value="DNA_methylase_N4/N6"/>
</dbReference>
<dbReference type="Proteomes" id="UP000604381">
    <property type="component" value="Unassembled WGS sequence"/>
</dbReference>
<evidence type="ECO:0000256" key="3">
    <source>
        <dbReference type="ARBA" id="ARBA00022603"/>
    </source>
</evidence>
<keyword evidence="9" id="KW-1185">Reference proteome</keyword>
<protein>
    <recommendedName>
        <fullName evidence="2">site-specific DNA-methyltransferase (adenine-specific)</fullName>
        <ecNumber evidence="2">2.1.1.72</ecNumber>
    </recommendedName>
</protein>
<keyword evidence="5" id="KW-0949">S-adenosyl-L-methionine</keyword>
<organism evidence="8 9">
    <name type="scientific">Candidatus Amphirhobacter heronislandensis</name>
    <dbReference type="NCBI Taxonomy" id="1732024"/>
    <lineage>
        <taxon>Bacteria</taxon>
        <taxon>Pseudomonadati</taxon>
        <taxon>Pseudomonadota</taxon>
        <taxon>Gammaproteobacteria</taxon>
        <taxon>Candidatus Tethybacterales</taxon>
        <taxon>Candidatus Tethybacteraceae</taxon>
        <taxon>Candidatus Amphirhobacter</taxon>
    </lineage>
</organism>
<evidence type="ECO:0000256" key="5">
    <source>
        <dbReference type="ARBA" id="ARBA00022691"/>
    </source>
</evidence>
<evidence type="ECO:0000313" key="9">
    <source>
        <dbReference type="Proteomes" id="UP000604381"/>
    </source>
</evidence>
<dbReference type="AlphaFoldDB" id="A0A930UCH2"/>
<dbReference type="GO" id="GO:0003677">
    <property type="term" value="F:DNA binding"/>
    <property type="evidence" value="ECO:0007669"/>
    <property type="project" value="InterPro"/>
</dbReference>
<comment type="catalytic activity">
    <reaction evidence="6">
        <text>a 2'-deoxyadenosine in DNA + S-adenosyl-L-methionine = an N(6)-methyl-2'-deoxyadenosine in DNA + S-adenosyl-L-homocysteine + H(+)</text>
        <dbReference type="Rhea" id="RHEA:15197"/>
        <dbReference type="Rhea" id="RHEA-COMP:12418"/>
        <dbReference type="Rhea" id="RHEA-COMP:12419"/>
        <dbReference type="ChEBI" id="CHEBI:15378"/>
        <dbReference type="ChEBI" id="CHEBI:57856"/>
        <dbReference type="ChEBI" id="CHEBI:59789"/>
        <dbReference type="ChEBI" id="CHEBI:90615"/>
        <dbReference type="ChEBI" id="CHEBI:90616"/>
        <dbReference type="EC" id="2.1.1.72"/>
    </reaction>
</comment>
<dbReference type="GO" id="GO:0008170">
    <property type="term" value="F:N-methyltransferase activity"/>
    <property type="evidence" value="ECO:0007669"/>
    <property type="project" value="InterPro"/>
</dbReference>
<evidence type="ECO:0000256" key="6">
    <source>
        <dbReference type="ARBA" id="ARBA00047942"/>
    </source>
</evidence>
<comment type="caution">
    <text evidence="8">The sequence shown here is derived from an EMBL/GenBank/DDBJ whole genome shotgun (WGS) entry which is preliminary data.</text>
</comment>
<keyword evidence="4" id="KW-0808">Transferase</keyword>
<comment type="similarity">
    <text evidence="1">Belongs to the N(4)/N(6)-methyltransferase family.</text>
</comment>
<evidence type="ECO:0000256" key="1">
    <source>
        <dbReference type="ARBA" id="ARBA00006594"/>
    </source>
</evidence>
<dbReference type="GO" id="GO:0009007">
    <property type="term" value="F:site-specific DNA-methyltransferase (adenine-specific) activity"/>
    <property type="evidence" value="ECO:0007669"/>
    <property type="project" value="UniProtKB-EC"/>
</dbReference>
<evidence type="ECO:0000256" key="4">
    <source>
        <dbReference type="ARBA" id="ARBA00022679"/>
    </source>
</evidence>
<evidence type="ECO:0000259" key="7">
    <source>
        <dbReference type="Pfam" id="PF01555"/>
    </source>
</evidence>
<keyword evidence="3" id="KW-0489">Methyltransferase</keyword>
<dbReference type="InterPro" id="IPR029063">
    <property type="entry name" value="SAM-dependent_MTases_sf"/>
</dbReference>
<evidence type="ECO:0000256" key="2">
    <source>
        <dbReference type="ARBA" id="ARBA00011900"/>
    </source>
</evidence>
<dbReference type="EC" id="2.1.1.72" evidence="2"/>
<name>A0A930UCH2_9GAMM</name>
<dbReference type="Pfam" id="PF01555">
    <property type="entry name" value="N6_N4_Mtase"/>
    <property type="match status" value="1"/>
</dbReference>
<sequence length="238" mass="26330">MAVPRPALAPVLDAALAAPPPELPAGCQPDRRRRREGRRFLRELPAECAAAAFFDPQYRGVLDRLQYGNEGKGRGRGRSALAQMPEETIIEFIAELGRVLRPSGHLFLWIDKFHLCAGDAQKWAEGTALRQVDMVTWDKGRMGMGYRTRRQVEHLAVLQKKPLRAKGVWSARDIPDLITEKVPRGGHPHRKPVEMQRRLIEAVAAPGELVVDPAAGSYSVLESCQLAGRTFLGCDLAG</sequence>